<evidence type="ECO:0000256" key="1">
    <source>
        <dbReference type="ARBA" id="ARBA00006787"/>
    </source>
</evidence>
<feature type="binding site" evidence="5">
    <location>
        <position position="289"/>
    </location>
    <ligand>
        <name>Fe cation</name>
        <dbReference type="ChEBI" id="CHEBI:24875"/>
        <note>catalytic</note>
    </ligand>
</feature>
<sequence length="490" mass="54315">MTLREELIAPAAEALANPYLEGPYAPTAEEITATELPVLAGELPADLDGVYVRNGPNPQFAPLGRYHWFDGDGMLHAVHFDGGKATYRNRYVRTREFEAERAAGTALWRGVIEPWEGNPVGDRRERNAANTDVVFHHGNLLALWYRAGKPYAVDPITLETRGADEFGGTLPGEVSAHAKVDERTEEFVFFDYGINAPYLRYGVADPSGLVTHYTGIELPGPRLPHDMAITENWSILMDLPLYNDPRAAAAGRFKLFFDRELPSRFAVLPRRGDGAQVRWFEAKPGYIYHTVNAWEDGDEIVMVACRVARPSPVSDRTHPLAQLLAYLRPEATLYRYRFNLRTGATIEEPLDDVNTEFPAIDQGATGRRGRWSYQMRLSVDRTMLFDAVIKYDVLTGAKQTQPFGDGIFGSELTVVPRADGDGDGDGEDDAWLTMFAHNAHTGLGEVWVFDAADLAAGPVCRLGLPVRVPLGFHATWVSGERMRAAARPVA</sequence>
<proteinExistence type="inferred from homology"/>
<dbReference type="AlphaFoldDB" id="A0A516NSB5"/>
<dbReference type="KEGG" id="nod:FOH10_26785"/>
<dbReference type="PANTHER" id="PTHR10543">
    <property type="entry name" value="BETA-CAROTENE DIOXYGENASE"/>
    <property type="match status" value="1"/>
</dbReference>
<comment type="cofactor">
    <cofactor evidence="5 6">
        <name>Fe(2+)</name>
        <dbReference type="ChEBI" id="CHEBI:29033"/>
    </cofactor>
    <text evidence="5 6">Binds 1 Fe(2+) ion per subunit.</text>
</comment>
<name>A0A516NSB5_9NOCA</name>
<dbReference type="InterPro" id="IPR004294">
    <property type="entry name" value="Carotenoid_Oase"/>
</dbReference>
<organism evidence="7 8">
    <name type="scientific">Nocardia otitidiscaviarum</name>
    <dbReference type="NCBI Taxonomy" id="1823"/>
    <lineage>
        <taxon>Bacteria</taxon>
        <taxon>Bacillati</taxon>
        <taxon>Actinomycetota</taxon>
        <taxon>Actinomycetes</taxon>
        <taxon>Mycobacteriales</taxon>
        <taxon>Nocardiaceae</taxon>
        <taxon>Nocardia</taxon>
    </lineage>
</organism>
<feature type="binding site" evidence="5">
    <location>
        <position position="473"/>
    </location>
    <ligand>
        <name>Fe cation</name>
        <dbReference type="ChEBI" id="CHEBI:24875"/>
        <note>catalytic</note>
    </ligand>
</feature>
<evidence type="ECO:0000313" key="8">
    <source>
        <dbReference type="Proteomes" id="UP000317039"/>
    </source>
</evidence>
<keyword evidence="3 6" id="KW-0560">Oxidoreductase</keyword>
<dbReference type="EMBL" id="CP041695">
    <property type="protein sequence ID" value="QDP81799.1"/>
    <property type="molecule type" value="Genomic_DNA"/>
</dbReference>
<feature type="binding site" evidence="5">
    <location>
        <position position="177"/>
    </location>
    <ligand>
        <name>Fe cation</name>
        <dbReference type="ChEBI" id="CHEBI:24875"/>
        <note>catalytic</note>
    </ligand>
</feature>
<feature type="binding site" evidence="5">
    <location>
        <position position="225"/>
    </location>
    <ligand>
        <name>Fe cation</name>
        <dbReference type="ChEBI" id="CHEBI:24875"/>
        <note>catalytic</note>
    </ligand>
</feature>
<accession>A0A516NSB5</accession>
<keyword evidence="4 5" id="KW-0408">Iron</keyword>
<gene>
    <name evidence="7" type="ORF">FOH10_26785</name>
</gene>
<evidence type="ECO:0000256" key="3">
    <source>
        <dbReference type="ARBA" id="ARBA00023002"/>
    </source>
</evidence>
<evidence type="ECO:0000313" key="7">
    <source>
        <dbReference type="EMBL" id="QDP81799.1"/>
    </source>
</evidence>
<keyword evidence="6 7" id="KW-0223">Dioxygenase</keyword>
<evidence type="ECO:0000256" key="2">
    <source>
        <dbReference type="ARBA" id="ARBA00022723"/>
    </source>
</evidence>
<dbReference type="RefSeq" id="WP_143982791.1">
    <property type="nucleotide sequence ID" value="NZ_CP041695.1"/>
</dbReference>
<dbReference type="Proteomes" id="UP000317039">
    <property type="component" value="Chromosome"/>
</dbReference>
<evidence type="ECO:0000256" key="6">
    <source>
        <dbReference type="RuleBase" id="RU364048"/>
    </source>
</evidence>
<keyword evidence="2 5" id="KW-0479">Metal-binding</keyword>
<dbReference type="GO" id="GO:0016121">
    <property type="term" value="P:carotene catabolic process"/>
    <property type="evidence" value="ECO:0007669"/>
    <property type="project" value="TreeGrafter"/>
</dbReference>
<dbReference type="GO" id="GO:0010436">
    <property type="term" value="F:carotenoid dioxygenase activity"/>
    <property type="evidence" value="ECO:0007669"/>
    <property type="project" value="TreeGrafter"/>
</dbReference>
<dbReference type="EC" id="1.13.11.-" evidence="6"/>
<evidence type="ECO:0000256" key="5">
    <source>
        <dbReference type="PIRSR" id="PIRSR604294-1"/>
    </source>
</evidence>
<dbReference type="GeneID" id="80335971"/>
<dbReference type="PANTHER" id="PTHR10543:SF89">
    <property type="entry name" value="CAROTENOID 9,10(9',10')-CLEAVAGE DIOXYGENASE 1"/>
    <property type="match status" value="1"/>
</dbReference>
<evidence type="ECO:0000256" key="4">
    <source>
        <dbReference type="ARBA" id="ARBA00023004"/>
    </source>
</evidence>
<comment type="similarity">
    <text evidence="1 6">Belongs to the carotenoid oxygenase family.</text>
</comment>
<dbReference type="GO" id="GO:0046872">
    <property type="term" value="F:metal ion binding"/>
    <property type="evidence" value="ECO:0007669"/>
    <property type="project" value="UniProtKB-KW"/>
</dbReference>
<protein>
    <recommendedName>
        <fullName evidence="6">Dioxygenase</fullName>
        <ecNumber evidence="6">1.13.11.-</ecNumber>
    </recommendedName>
</protein>
<reference evidence="7 8" key="1">
    <citation type="submission" date="2019-07" db="EMBL/GenBank/DDBJ databases">
        <title>Complete Genome Sequence and Methylome Analysis of Nocardia otitidis-caviarum NEB252.</title>
        <authorList>
            <person name="Fomenkov A."/>
            <person name="Anton B.P."/>
            <person name="Vincze T."/>
            <person name="Roberts R.J."/>
        </authorList>
    </citation>
    <scope>NUCLEOTIDE SEQUENCE [LARGE SCALE GENOMIC DNA]</scope>
    <source>
        <strain evidence="7 8">NEB252</strain>
    </source>
</reference>
<dbReference type="Pfam" id="PF03055">
    <property type="entry name" value="RPE65"/>
    <property type="match status" value="1"/>
</dbReference>